<dbReference type="AlphaFoldDB" id="A0A4R2IRZ1"/>
<dbReference type="EMBL" id="SLWS01000016">
    <property type="protein sequence ID" value="TCO48143.1"/>
    <property type="molecule type" value="Genomic_DNA"/>
</dbReference>
<comment type="caution">
    <text evidence="1">The sequence shown here is derived from an EMBL/GenBank/DDBJ whole genome shotgun (WGS) entry which is preliminary data.</text>
</comment>
<dbReference type="Proteomes" id="UP000295680">
    <property type="component" value="Unassembled WGS sequence"/>
</dbReference>
<sequence length="132" mass="14488">MHSRYDRRIADAAVSGQSVVLRLQVRRFFCDVVGCPVGTFAEQVDGLTAKHARRTLLCRTILEHIGLALAGRAGSRLTAWLGFVASRTAMLTLVHALPDPEVGTVTVLGVDDFALRRGHHYGTLRMPRVQPN</sequence>
<dbReference type="InterPro" id="IPR047951">
    <property type="entry name" value="Transpos_ISL3"/>
</dbReference>
<gene>
    <name evidence="1" type="ORF">EV192_116196</name>
</gene>
<organism evidence="1 2">
    <name type="scientific">Actinocrispum wychmicini</name>
    <dbReference type="NCBI Taxonomy" id="1213861"/>
    <lineage>
        <taxon>Bacteria</taxon>
        <taxon>Bacillati</taxon>
        <taxon>Actinomycetota</taxon>
        <taxon>Actinomycetes</taxon>
        <taxon>Pseudonocardiales</taxon>
        <taxon>Pseudonocardiaceae</taxon>
        <taxon>Actinocrispum</taxon>
    </lineage>
</organism>
<dbReference type="PANTHER" id="PTHR33498:SF1">
    <property type="entry name" value="TRANSPOSASE FOR INSERTION SEQUENCE ELEMENT IS1557"/>
    <property type="match status" value="1"/>
</dbReference>
<reference evidence="1 2" key="1">
    <citation type="submission" date="2019-03" db="EMBL/GenBank/DDBJ databases">
        <title>Genomic Encyclopedia of Type Strains, Phase IV (KMG-IV): sequencing the most valuable type-strain genomes for metagenomic binning, comparative biology and taxonomic classification.</title>
        <authorList>
            <person name="Goeker M."/>
        </authorList>
    </citation>
    <scope>NUCLEOTIDE SEQUENCE [LARGE SCALE GENOMIC DNA]</scope>
    <source>
        <strain evidence="1 2">DSM 45934</strain>
    </source>
</reference>
<protein>
    <recommendedName>
        <fullName evidence="3">Transposase IS204/IS1001/IS1096/IS1165 family protein</fullName>
    </recommendedName>
</protein>
<dbReference type="OrthoDB" id="3238779at2"/>
<accession>A0A4R2IRZ1</accession>
<proteinExistence type="predicted"/>
<dbReference type="PANTHER" id="PTHR33498">
    <property type="entry name" value="TRANSPOSASE FOR INSERTION SEQUENCE ELEMENT IS1557"/>
    <property type="match status" value="1"/>
</dbReference>
<evidence type="ECO:0008006" key="3">
    <source>
        <dbReference type="Google" id="ProtNLM"/>
    </source>
</evidence>
<keyword evidence="2" id="KW-1185">Reference proteome</keyword>
<evidence type="ECO:0000313" key="1">
    <source>
        <dbReference type="EMBL" id="TCO48143.1"/>
    </source>
</evidence>
<name>A0A4R2IRZ1_9PSEU</name>
<evidence type="ECO:0000313" key="2">
    <source>
        <dbReference type="Proteomes" id="UP000295680"/>
    </source>
</evidence>